<dbReference type="EMBL" id="FOFS01000017">
    <property type="protein sequence ID" value="SER14364.1"/>
    <property type="molecule type" value="Genomic_DNA"/>
</dbReference>
<evidence type="ECO:0008006" key="4">
    <source>
        <dbReference type="Google" id="ProtNLM"/>
    </source>
</evidence>
<dbReference type="STRING" id="489703.SAMN04488038_11731"/>
<keyword evidence="3" id="KW-1185">Reference proteome</keyword>
<feature type="signal peptide" evidence="1">
    <location>
        <begin position="1"/>
        <end position="21"/>
    </location>
</feature>
<organism evidence="2 3">
    <name type="scientific">Solimonas aquatica</name>
    <dbReference type="NCBI Taxonomy" id="489703"/>
    <lineage>
        <taxon>Bacteria</taxon>
        <taxon>Pseudomonadati</taxon>
        <taxon>Pseudomonadota</taxon>
        <taxon>Gammaproteobacteria</taxon>
        <taxon>Nevskiales</taxon>
        <taxon>Nevskiaceae</taxon>
        <taxon>Solimonas</taxon>
    </lineage>
</organism>
<gene>
    <name evidence="2" type="ORF">SAMN04488038_11731</name>
</gene>
<evidence type="ECO:0000313" key="3">
    <source>
        <dbReference type="Proteomes" id="UP000199233"/>
    </source>
</evidence>
<proteinExistence type="predicted"/>
<dbReference type="Proteomes" id="UP000199233">
    <property type="component" value="Unassembled WGS sequence"/>
</dbReference>
<keyword evidence="1" id="KW-0732">Signal</keyword>
<evidence type="ECO:0000313" key="2">
    <source>
        <dbReference type="EMBL" id="SER14364.1"/>
    </source>
</evidence>
<dbReference type="RefSeq" id="WP_093289289.1">
    <property type="nucleotide sequence ID" value="NZ_FOFS01000017.1"/>
</dbReference>
<protein>
    <recommendedName>
        <fullName evidence="4">CopL family metal-binding regulatory protein</fullName>
    </recommendedName>
</protein>
<feature type="chain" id="PRO_5011594240" description="CopL family metal-binding regulatory protein" evidence="1">
    <location>
        <begin position="22"/>
        <end position="113"/>
    </location>
</feature>
<name>A0A1H9LSF9_9GAMM</name>
<sequence>MKWLATLTLLWLALLPFQAQAGSAMPCHEHTVSSAPQTQAPAQVSADTQQHCPHHGGARCHCVQACGAAGAALLVGLPALAFAPAPDAPSALRALALPRNSAAPPLRPPIATL</sequence>
<reference evidence="2 3" key="1">
    <citation type="submission" date="2016-10" db="EMBL/GenBank/DDBJ databases">
        <authorList>
            <person name="de Groot N.N."/>
        </authorList>
    </citation>
    <scope>NUCLEOTIDE SEQUENCE [LARGE SCALE GENOMIC DNA]</scope>
    <source>
        <strain evidence="2 3">DSM 25927</strain>
    </source>
</reference>
<evidence type="ECO:0000256" key="1">
    <source>
        <dbReference type="SAM" id="SignalP"/>
    </source>
</evidence>
<accession>A0A1H9LSF9</accession>
<dbReference type="AlphaFoldDB" id="A0A1H9LSF9"/>